<evidence type="ECO:0000256" key="6">
    <source>
        <dbReference type="SAM" id="Phobius"/>
    </source>
</evidence>
<protein>
    <submittedName>
        <fullName evidence="7">Membrane protein involved in the export of O-antigen and teichoic acid</fullName>
    </submittedName>
</protein>
<feature type="transmembrane region" description="Helical" evidence="6">
    <location>
        <begin position="299"/>
        <end position="325"/>
    </location>
</feature>
<dbReference type="PANTHER" id="PTHR30250:SF11">
    <property type="entry name" value="O-ANTIGEN TRANSPORTER-RELATED"/>
    <property type="match status" value="1"/>
</dbReference>
<evidence type="ECO:0000256" key="2">
    <source>
        <dbReference type="ARBA" id="ARBA00022475"/>
    </source>
</evidence>
<feature type="transmembrane region" description="Helical" evidence="6">
    <location>
        <begin position="393"/>
        <end position="414"/>
    </location>
</feature>
<accession>A0A1G6IL69</accession>
<feature type="transmembrane region" description="Helical" evidence="6">
    <location>
        <begin position="85"/>
        <end position="107"/>
    </location>
</feature>
<dbReference type="InterPro" id="IPR002797">
    <property type="entry name" value="Polysacc_synth"/>
</dbReference>
<sequence length="424" mass="47326">MKSSLTQKLFNNISWNLLAAVLAQGSTFISTIIVARWLGSDEYGKYSLIYNTLVTVSGVAGMGLGITATKYVSKYKNTDKNIASGVLGLCANVAIVSAFTITIVILLSSEIIDRYALNMGNFSYLLLFAVLHIFFFILNGFQNGTLIGLEKFNVIGKINLVVGILTIIATPLLLTYFDLEGALLSLSLLAFIRWLLTSFSLRKYLLVSELEINRRAWKAHFPVFVKFALPAAISSMIGSFAIWISNVIVVKENIGFQELGYFSAAATLGTITLFLPKVINQVFSPMLSSVDRKNEKKMFIFNLITIIISSVIVMTIIFILTPTYINILGNDYRDIGAVIHVYQLSCLFQILATTFYQRVFVDGNMWIQLFINFVWAIVLISFTYLNANNGAVGLSYANLISWLVSTALYLIYYIKNTWRKNDVA</sequence>
<feature type="transmembrane region" description="Helical" evidence="6">
    <location>
        <begin position="119"/>
        <end position="138"/>
    </location>
</feature>
<dbReference type="RefSeq" id="WP_170829545.1">
    <property type="nucleotide sequence ID" value="NZ_FMZB01000001.1"/>
</dbReference>
<feature type="transmembrane region" description="Helical" evidence="6">
    <location>
        <begin position="49"/>
        <end position="73"/>
    </location>
</feature>
<feature type="transmembrane region" description="Helical" evidence="6">
    <location>
        <begin position="223"/>
        <end position="244"/>
    </location>
</feature>
<dbReference type="STRING" id="361279.SAMN05421663_101318"/>
<proteinExistence type="predicted"/>
<dbReference type="Proteomes" id="UP000198666">
    <property type="component" value="Unassembled WGS sequence"/>
</dbReference>
<keyword evidence="3 6" id="KW-0812">Transmembrane</keyword>
<feature type="transmembrane region" description="Helical" evidence="6">
    <location>
        <begin position="259"/>
        <end position="279"/>
    </location>
</feature>
<dbReference type="AlphaFoldDB" id="A0A1G6IL69"/>
<evidence type="ECO:0000256" key="3">
    <source>
        <dbReference type="ARBA" id="ARBA00022692"/>
    </source>
</evidence>
<feature type="transmembrane region" description="Helical" evidence="6">
    <location>
        <begin position="12"/>
        <end position="37"/>
    </location>
</feature>
<feature type="transmembrane region" description="Helical" evidence="6">
    <location>
        <begin position="183"/>
        <end position="202"/>
    </location>
</feature>
<dbReference type="PANTHER" id="PTHR30250">
    <property type="entry name" value="PST FAMILY PREDICTED COLANIC ACID TRANSPORTER"/>
    <property type="match status" value="1"/>
</dbReference>
<reference evidence="8" key="1">
    <citation type="submission" date="2016-10" db="EMBL/GenBank/DDBJ databases">
        <authorList>
            <person name="Varghese N."/>
            <person name="Submissions S."/>
        </authorList>
    </citation>
    <scope>NUCLEOTIDE SEQUENCE [LARGE SCALE GENOMIC DNA]</scope>
    <source>
        <strain evidence="8">DSM 21620</strain>
    </source>
</reference>
<evidence type="ECO:0000256" key="1">
    <source>
        <dbReference type="ARBA" id="ARBA00004651"/>
    </source>
</evidence>
<evidence type="ECO:0000313" key="8">
    <source>
        <dbReference type="Proteomes" id="UP000198666"/>
    </source>
</evidence>
<name>A0A1G6IL69_9BACI</name>
<feature type="transmembrane region" description="Helical" evidence="6">
    <location>
        <begin position="369"/>
        <end position="387"/>
    </location>
</feature>
<dbReference type="Pfam" id="PF01943">
    <property type="entry name" value="Polysacc_synt"/>
    <property type="match status" value="1"/>
</dbReference>
<evidence type="ECO:0000256" key="4">
    <source>
        <dbReference type="ARBA" id="ARBA00022989"/>
    </source>
</evidence>
<dbReference type="EMBL" id="FMZB01000001">
    <property type="protein sequence ID" value="SDC07181.1"/>
    <property type="molecule type" value="Genomic_DNA"/>
</dbReference>
<gene>
    <name evidence="7" type="ORF">SAMN05421663_101318</name>
</gene>
<evidence type="ECO:0000256" key="5">
    <source>
        <dbReference type="ARBA" id="ARBA00023136"/>
    </source>
</evidence>
<evidence type="ECO:0000313" key="7">
    <source>
        <dbReference type="EMBL" id="SDC07181.1"/>
    </source>
</evidence>
<comment type="subcellular location">
    <subcellularLocation>
        <location evidence="1">Cell membrane</location>
        <topology evidence="1">Multi-pass membrane protein</topology>
    </subcellularLocation>
</comment>
<keyword evidence="5 6" id="KW-0472">Membrane</keyword>
<dbReference type="InterPro" id="IPR050833">
    <property type="entry name" value="Poly_Biosynth_Transport"/>
</dbReference>
<dbReference type="GO" id="GO:0005886">
    <property type="term" value="C:plasma membrane"/>
    <property type="evidence" value="ECO:0007669"/>
    <property type="project" value="UniProtKB-SubCell"/>
</dbReference>
<feature type="transmembrane region" description="Helical" evidence="6">
    <location>
        <begin position="158"/>
        <end position="177"/>
    </location>
</feature>
<feature type="transmembrane region" description="Helical" evidence="6">
    <location>
        <begin position="337"/>
        <end position="357"/>
    </location>
</feature>
<keyword evidence="2" id="KW-1003">Cell membrane</keyword>
<keyword evidence="4 6" id="KW-1133">Transmembrane helix</keyword>
<keyword evidence="8" id="KW-1185">Reference proteome</keyword>
<organism evidence="7 8">
    <name type="scientific">Terribacillus halophilus</name>
    <dbReference type="NCBI Taxonomy" id="361279"/>
    <lineage>
        <taxon>Bacteria</taxon>
        <taxon>Bacillati</taxon>
        <taxon>Bacillota</taxon>
        <taxon>Bacilli</taxon>
        <taxon>Bacillales</taxon>
        <taxon>Bacillaceae</taxon>
        <taxon>Terribacillus</taxon>
    </lineage>
</organism>